<dbReference type="InterPro" id="IPR011709">
    <property type="entry name" value="DEAD-box_helicase_OB_fold"/>
</dbReference>
<feature type="region of interest" description="Disordered" evidence="11">
    <location>
        <begin position="479"/>
        <end position="517"/>
    </location>
</feature>
<dbReference type="PROSITE" id="PS51192">
    <property type="entry name" value="HELICASE_ATP_BIND_1"/>
    <property type="match status" value="1"/>
</dbReference>
<keyword evidence="5" id="KW-0378">Hydrolase</keyword>
<evidence type="ECO:0000256" key="9">
    <source>
        <dbReference type="ARBA" id="ARBA00023242"/>
    </source>
</evidence>
<keyword evidence="9" id="KW-0539">Nucleus</keyword>
<dbReference type="OrthoDB" id="10025033at2759"/>
<evidence type="ECO:0000313" key="14">
    <source>
        <dbReference type="EMBL" id="PIK34132.1"/>
    </source>
</evidence>
<dbReference type="SMART" id="SM00847">
    <property type="entry name" value="HA2"/>
    <property type="match status" value="1"/>
</dbReference>
<evidence type="ECO:0000259" key="12">
    <source>
        <dbReference type="PROSITE" id="PS51192"/>
    </source>
</evidence>
<sequence>MAGKSKRKFNSKARQIEDKADDQRRGDACNVTIEFAEKPPYTTDDGSNILVLPSKRQKLTKKEKLPQNAPKKLTRKQRKNLQRIVDQKKKKANRAELLESLGKCQASNDELALFSSAAHMGQKVTKRQAEERQKLLDVSGIKGSNRRKRKKATEGNESSPEEASDEEDIQDEQSDSDEDEDEKSDEDFTTEEQETGSDMKELKSVADSQEAVSNVKSGQEGKEILDENTSQKDNLKEAKQQSQDKVEAKPAVFVTVERDPEIQEARLSLPILAEEQEIMEKIQENHVVIISGETGSGKTTQVPQFLYEAGYAMKGMIGITEPRRVAAITMSHRVAKEMSLPRKVISYQIRYEGNVTEKTKMKFMTDGVLLKEIQRDFLLTHYSAIIIDEAHERSVYTDILIGLLSRIVPLREKVDARQHPVTVHFNKRTPVEDYISEAFKKIMKIHRTLPPGGILVFVTGQHEVTMLCRKLREVYTKRNHPSLENQEDESKQIGDPERLKESRGGEQMVEREQSEETWKAFKKKKLPKFSLDSYSVQPNEEPEADEADIEEDEITQDEDITVAPGEESGDEDDKMNEALQPVSEDEVPLYVLPMFSLLSPQKQAQVFGPTPEDQRLCVVATNVAETSLTIPGIKYVVDTGRVKKRHYDKVTGISSFKVGWTSKASANQRAGRAGRTEPGHCYRLYSSAVFGNDFPTFDLPEITRRPVEDLVLQMKDMGIDKVVNFPYPSPPDMEALKASERLLLSLGALEELVTTSFSAKDLMKESFNHSISSLGRAMACFPVSPCYAKMIALGKQHDCLPYIIALVSALTVREIFESATVTGSTEQEKMQHRKRQERIENNKRVWAGKGPSLLLGDLMVLLGAVGATEYAGNAANFCGSHGIRYKAMAEIRKLRRLLTNAVNSVDPDCSAFVDPKMNPPSNFQIKMLRQIVTVGLAHHVARRVPATQEDHVRGSYHSVGIEGDVFIHPSSVLFKEEPQFVVYQEIIETSKPYMKGVTAIEADWLPHLVPHLCTFAKPQVGSETYDKASGTVRCLRACTFGRNVWQISVQEMEYPECLDKYKWFAKFLLEGEVVDQLKKFRENLLSTPSTMVKTWAKLQPRTQVLLNALVQEQVCSKEALMEAWKKNDRCKLIVTFISTECTQRLSIDLKTLLRSILNFHT</sequence>
<dbReference type="SMART" id="SM00487">
    <property type="entry name" value="DEXDc"/>
    <property type="match status" value="1"/>
</dbReference>
<dbReference type="GO" id="GO:0016787">
    <property type="term" value="F:hydrolase activity"/>
    <property type="evidence" value="ECO:0007669"/>
    <property type="project" value="UniProtKB-KW"/>
</dbReference>
<dbReference type="Gene3D" id="3.40.50.300">
    <property type="entry name" value="P-loop containing nucleotide triphosphate hydrolases"/>
    <property type="match status" value="3"/>
</dbReference>
<dbReference type="STRING" id="307972.A0A2G8JEH3"/>
<dbReference type="Proteomes" id="UP000230750">
    <property type="component" value="Unassembled WGS sequence"/>
</dbReference>
<gene>
    <name evidence="14" type="ORF">BSL78_29044</name>
</gene>
<feature type="compositionally biased region" description="Polar residues" evidence="11">
    <location>
        <begin position="206"/>
        <end position="217"/>
    </location>
</feature>
<name>A0A2G8JEH3_STIJA</name>
<keyword evidence="15" id="KW-1185">Reference proteome</keyword>
<dbReference type="SMART" id="SM00490">
    <property type="entry name" value="HELICc"/>
    <property type="match status" value="1"/>
</dbReference>
<protein>
    <recommendedName>
        <fullName evidence="3">RNA helicase</fullName>
        <ecNumber evidence="3">3.6.4.13</ecNumber>
    </recommendedName>
</protein>
<dbReference type="EC" id="3.6.4.13" evidence="3"/>
<feature type="region of interest" description="Disordered" evidence="11">
    <location>
        <begin position="532"/>
        <end position="574"/>
    </location>
</feature>
<dbReference type="Pfam" id="PF00270">
    <property type="entry name" value="DEAD"/>
    <property type="match status" value="1"/>
</dbReference>
<dbReference type="GO" id="GO:0003724">
    <property type="term" value="F:RNA helicase activity"/>
    <property type="evidence" value="ECO:0007669"/>
    <property type="project" value="UniProtKB-EC"/>
</dbReference>
<dbReference type="InterPro" id="IPR002464">
    <property type="entry name" value="DNA/RNA_helicase_DEAH_CS"/>
</dbReference>
<comment type="caution">
    <text evidence="14">The sequence shown here is derived from an EMBL/GenBank/DDBJ whole genome shotgun (WGS) entry which is preliminary data.</text>
</comment>
<dbReference type="Pfam" id="PF07717">
    <property type="entry name" value="OB_NTP_bind"/>
    <property type="match status" value="1"/>
</dbReference>
<dbReference type="Pfam" id="PF23362">
    <property type="entry name" value="DHX37_C"/>
    <property type="match status" value="1"/>
</dbReference>
<accession>A0A2G8JEH3</accession>
<dbReference type="EMBL" id="MRZV01002274">
    <property type="protein sequence ID" value="PIK34132.1"/>
    <property type="molecule type" value="Genomic_DNA"/>
</dbReference>
<organism evidence="14 15">
    <name type="scientific">Stichopus japonicus</name>
    <name type="common">Sea cucumber</name>
    <dbReference type="NCBI Taxonomy" id="307972"/>
    <lineage>
        <taxon>Eukaryota</taxon>
        <taxon>Metazoa</taxon>
        <taxon>Echinodermata</taxon>
        <taxon>Eleutherozoa</taxon>
        <taxon>Echinozoa</taxon>
        <taxon>Holothuroidea</taxon>
        <taxon>Aspidochirotacea</taxon>
        <taxon>Aspidochirotida</taxon>
        <taxon>Stichopodidae</taxon>
        <taxon>Apostichopus</taxon>
    </lineage>
</organism>
<feature type="compositionally biased region" description="Basic and acidic residues" evidence="11">
    <location>
        <begin position="488"/>
        <end position="517"/>
    </location>
</feature>
<keyword evidence="4" id="KW-0547">Nucleotide-binding</keyword>
<feature type="compositionally biased region" description="Basic and acidic residues" evidence="11">
    <location>
        <begin position="14"/>
        <end position="27"/>
    </location>
</feature>
<dbReference type="PANTHER" id="PTHR18934">
    <property type="entry name" value="ATP-DEPENDENT RNA HELICASE"/>
    <property type="match status" value="1"/>
</dbReference>
<evidence type="ECO:0000256" key="2">
    <source>
        <dbReference type="ARBA" id="ARBA00008792"/>
    </source>
</evidence>
<comment type="similarity">
    <text evidence="2">Belongs to the DEAD box helicase family. DEAH subfamily.</text>
</comment>
<dbReference type="PANTHER" id="PTHR18934:SF99">
    <property type="entry name" value="ATP-DEPENDENT RNA HELICASE DHX37-RELATED"/>
    <property type="match status" value="1"/>
</dbReference>
<evidence type="ECO:0000256" key="11">
    <source>
        <dbReference type="SAM" id="MobiDB-lite"/>
    </source>
</evidence>
<evidence type="ECO:0000313" key="15">
    <source>
        <dbReference type="Proteomes" id="UP000230750"/>
    </source>
</evidence>
<keyword evidence="6 14" id="KW-0347">Helicase</keyword>
<evidence type="ECO:0000256" key="1">
    <source>
        <dbReference type="ARBA" id="ARBA00004604"/>
    </source>
</evidence>
<feature type="compositionally biased region" description="Basic residues" evidence="11">
    <location>
        <begin position="72"/>
        <end position="81"/>
    </location>
</feature>
<evidence type="ECO:0000259" key="13">
    <source>
        <dbReference type="PROSITE" id="PS51194"/>
    </source>
</evidence>
<dbReference type="InterPro" id="IPR007502">
    <property type="entry name" value="Helicase-assoc_dom"/>
</dbReference>
<feature type="compositionally biased region" description="Acidic residues" evidence="11">
    <location>
        <begin position="540"/>
        <end position="560"/>
    </location>
</feature>
<dbReference type="InterPro" id="IPR027417">
    <property type="entry name" value="P-loop_NTPase"/>
</dbReference>
<feature type="domain" description="Helicase ATP-binding" evidence="12">
    <location>
        <begin position="279"/>
        <end position="405"/>
    </location>
</feature>
<dbReference type="InterPro" id="IPR011545">
    <property type="entry name" value="DEAD/DEAH_box_helicase_dom"/>
</dbReference>
<feature type="compositionally biased region" description="Basic and acidic residues" evidence="11">
    <location>
        <begin position="219"/>
        <end position="247"/>
    </location>
</feature>
<dbReference type="Gene3D" id="1.20.120.1080">
    <property type="match status" value="1"/>
</dbReference>
<feature type="region of interest" description="Disordered" evidence="11">
    <location>
        <begin position="1"/>
        <end position="27"/>
    </location>
</feature>
<comment type="catalytic activity">
    <reaction evidence="10">
        <text>ATP + H2O = ADP + phosphate + H(+)</text>
        <dbReference type="Rhea" id="RHEA:13065"/>
        <dbReference type="ChEBI" id="CHEBI:15377"/>
        <dbReference type="ChEBI" id="CHEBI:15378"/>
        <dbReference type="ChEBI" id="CHEBI:30616"/>
        <dbReference type="ChEBI" id="CHEBI:43474"/>
        <dbReference type="ChEBI" id="CHEBI:456216"/>
        <dbReference type="EC" id="3.6.4.13"/>
    </reaction>
</comment>
<feature type="region of interest" description="Disordered" evidence="11">
    <location>
        <begin position="120"/>
        <end position="247"/>
    </location>
</feature>
<dbReference type="FunFam" id="3.40.50.300:FF:000637">
    <property type="entry name" value="ATP-dependent RNA helicase DHX37/DHR1"/>
    <property type="match status" value="1"/>
</dbReference>
<feature type="region of interest" description="Disordered" evidence="11">
    <location>
        <begin position="55"/>
        <end position="91"/>
    </location>
</feature>
<evidence type="ECO:0000256" key="3">
    <source>
        <dbReference type="ARBA" id="ARBA00012552"/>
    </source>
</evidence>
<dbReference type="SUPFAM" id="SSF52540">
    <property type="entry name" value="P-loop containing nucleoside triphosphate hydrolases"/>
    <property type="match status" value="1"/>
</dbReference>
<comment type="subcellular location">
    <subcellularLocation>
        <location evidence="1">Nucleus</location>
        <location evidence="1">Nucleolus</location>
    </subcellularLocation>
</comment>
<feature type="domain" description="Helicase C-terminal" evidence="13">
    <location>
        <begin position="548"/>
        <end position="718"/>
    </location>
</feature>
<evidence type="ECO:0000256" key="10">
    <source>
        <dbReference type="ARBA" id="ARBA00047984"/>
    </source>
</evidence>
<dbReference type="CDD" id="cd18791">
    <property type="entry name" value="SF2_C_RHA"/>
    <property type="match status" value="1"/>
</dbReference>
<dbReference type="Pfam" id="PF21010">
    <property type="entry name" value="HA2_C"/>
    <property type="match status" value="1"/>
</dbReference>
<reference evidence="14 15" key="1">
    <citation type="journal article" date="2017" name="PLoS Biol.">
        <title>The sea cucumber genome provides insights into morphological evolution and visceral regeneration.</title>
        <authorList>
            <person name="Zhang X."/>
            <person name="Sun L."/>
            <person name="Yuan J."/>
            <person name="Sun Y."/>
            <person name="Gao Y."/>
            <person name="Zhang L."/>
            <person name="Li S."/>
            <person name="Dai H."/>
            <person name="Hamel J.F."/>
            <person name="Liu C."/>
            <person name="Yu Y."/>
            <person name="Liu S."/>
            <person name="Lin W."/>
            <person name="Guo K."/>
            <person name="Jin S."/>
            <person name="Xu P."/>
            <person name="Storey K.B."/>
            <person name="Huan P."/>
            <person name="Zhang T."/>
            <person name="Zhou Y."/>
            <person name="Zhang J."/>
            <person name="Lin C."/>
            <person name="Li X."/>
            <person name="Xing L."/>
            <person name="Huo D."/>
            <person name="Sun M."/>
            <person name="Wang L."/>
            <person name="Mercier A."/>
            <person name="Li F."/>
            <person name="Yang H."/>
            <person name="Xiang J."/>
        </authorList>
    </citation>
    <scope>NUCLEOTIDE SEQUENCE [LARGE SCALE GENOMIC DNA]</scope>
    <source>
        <strain evidence="14">Shaxun</strain>
        <tissue evidence="14">Muscle</tissue>
    </source>
</reference>
<dbReference type="Pfam" id="PF00271">
    <property type="entry name" value="Helicase_C"/>
    <property type="match status" value="1"/>
</dbReference>
<evidence type="ECO:0000256" key="7">
    <source>
        <dbReference type="ARBA" id="ARBA00022840"/>
    </source>
</evidence>
<dbReference type="GO" id="GO:0005524">
    <property type="term" value="F:ATP binding"/>
    <property type="evidence" value="ECO:0007669"/>
    <property type="project" value="UniProtKB-KW"/>
</dbReference>
<dbReference type="PROSITE" id="PS00690">
    <property type="entry name" value="DEAH_ATP_HELICASE"/>
    <property type="match status" value="1"/>
</dbReference>
<feature type="compositionally biased region" description="Basic residues" evidence="11">
    <location>
        <begin position="1"/>
        <end position="11"/>
    </location>
</feature>
<dbReference type="PROSITE" id="PS51194">
    <property type="entry name" value="HELICASE_CTER"/>
    <property type="match status" value="1"/>
</dbReference>
<keyword evidence="8" id="KW-0694">RNA-binding</keyword>
<proteinExistence type="inferred from homology"/>
<evidence type="ECO:0000256" key="4">
    <source>
        <dbReference type="ARBA" id="ARBA00022741"/>
    </source>
</evidence>
<dbReference type="FunFam" id="3.40.50.300:FF:003770">
    <property type="entry name" value="ATP-dependent RNA helicase DHR1, putative"/>
    <property type="match status" value="1"/>
</dbReference>
<feature type="compositionally biased region" description="Acidic residues" evidence="11">
    <location>
        <begin position="159"/>
        <end position="195"/>
    </location>
</feature>
<evidence type="ECO:0000256" key="5">
    <source>
        <dbReference type="ARBA" id="ARBA00022801"/>
    </source>
</evidence>
<dbReference type="AlphaFoldDB" id="A0A2G8JEH3"/>
<dbReference type="InterPro" id="IPR056371">
    <property type="entry name" value="DHX37-like_C"/>
</dbReference>
<dbReference type="InterPro" id="IPR001650">
    <property type="entry name" value="Helicase_C-like"/>
</dbReference>
<dbReference type="GO" id="GO:0005730">
    <property type="term" value="C:nucleolus"/>
    <property type="evidence" value="ECO:0007669"/>
    <property type="project" value="UniProtKB-SubCell"/>
</dbReference>
<keyword evidence="7" id="KW-0067">ATP-binding</keyword>
<evidence type="ECO:0000256" key="6">
    <source>
        <dbReference type="ARBA" id="ARBA00022806"/>
    </source>
</evidence>
<evidence type="ECO:0000256" key="8">
    <source>
        <dbReference type="ARBA" id="ARBA00022884"/>
    </source>
</evidence>
<dbReference type="GO" id="GO:0000462">
    <property type="term" value="P:maturation of SSU-rRNA from tricistronic rRNA transcript (SSU-rRNA, 5.8S rRNA, LSU-rRNA)"/>
    <property type="evidence" value="ECO:0007669"/>
    <property type="project" value="TreeGrafter"/>
</dbReference>
<dbReference type="InterPro" id="IPR014001">
    <property type="entry name" value="Helicase_ATP-bd"/>
</dbReference>
<dbReference type="GO" id="GO:0003723">
    <property type="term" value="F:RNA binding"/>
    <property type="evidence" value="ECO:0007669"/>
    <property type="project" value="UniProtKB-KW"/>
</dbReference>